<evidence type="ECO:0000313" key="3">
    <source>
        <dbReference type="Proteomes" id="UP000000268"/>
    </source>
</evidence>
<accession>B0CAS4</accession>
<reference evidence="2 3" key="1">
    <citation type="journal article" date="2008" name="Proc. Natl. Acad. Sci. U.S.A.">
        <title>Niche adaptation and genome expansion in the chlorophyll d-producing cyanobacterium Acaryochloris marina.</title>
        <authorList>
            <person name="Swingley W.D."/>
            <person name="Chen M."/>
            <person name="Cheung P.C."/>
            <person name="Conrad A.L."/>
            <person name="Dejesa L.C."/>
            <person name="Hao J."/>
            <person name="Honchak B.M."/>
            <person name="Karbach L.E."/>
            <person name="Kurdoglu A."/>
            <person name="Lahiri S."/>
            <person name="Mastrian S.D."/>
            <person name="Miyashita H."/>
            <person name="Page L."/>
            <person name="Ramakrishna P."/>
            <person name="Satoh S."/>
            <person name="Sattley W.M."/>
            <person name="Shimada Y."/>
            <person name="Taylor H.L."/>
            <person name="Tomo T."/>
            <person name="Tsuchiya T."/>
            <person name="Wang Z.T."/>
            <person name="Raymond J."/>
            <person name="Mimuro M."/>
            <person name="Blankenship R.E."/>
            <person name="Touchman J.W."/>
        </authorList>
    </citation>
    <scope>NUCLEOTIDE SEQUENCE [LARGE SCALE GENOMIC DNA]</scope>
    <source>
        <strain evidence="3">MBIC 11017</strain>
    </source>
</reference>
<organism evidence="2 3">
    <name type="scientific">Acaryochloris marina (strain MBIC 11017)</name>
    <dbReference type="NCBI Taxonomy" id="329726"/>
    <lineage>
        <taxon>Bacteria</taxon>
        <taxon>Bacillati</taxon>
        <taxon>Cyanobacteriota</taxon>
        <taxon>Cyanophyceae</taxon>
        <taxon>Acaryochloridales</taxon>
        <taxon>Acaryochloridaceae</taxon>
        <taxon>Acaryochloris</taxon>
    </lineage>
</organism>
<dbReference type="KEGG" id="amr:AM1_5317"/>
<gene>
    <name evidence="2" type="ordered locus">AM1_5317</name>
</gene>
<dbReference type="OrthoDB" id="9828074at2"/>
<feature type="signal peptide" evidence="1">
    <location>
        <begin position="1"/>
        <end position="27"/>
    </location>
</feature>
<evidence type="ECO:0000313" key="2">
    <source>
        <dbReference type="EMBL" id="ABW30275.1"/>
    </source>
</evidence>
<keyword evidence="1" id="KW-0732">Signal</keyword>
<evidence type="ECO:0000256" key="1">
    <source>
        <dbReference type="SAM" id="SignalP"/>
    </source>
</evidence>
<dbReference type="AlphaFoldDB" id="B0CAS4"/>
<protein>
    <submittedName>
        <fullName evidence="2">Uncharacterized protein</fullName>
    </submittedName>
</protein>
<sequence>MNRIMIGGVTIVTTALALSALTTPAQAKTKGFNVKANGYWAKGHCYFGSINAKCVVKNRKGKRNPKRRKATTEIISFYVFNQGHSAPIKTRCTNSKHCTQKFDSLGYLKKPIGMWSCIRAKNLNNNGYRTFWVGLSKFNQPLGRRTQAMANACQS</sequence>
<dbReference type="EMBL" id="CP000828">
    <property type="protein sequence ID" value="ABW30275.1"/>
    <property type="molecule type" value="Genomic_DNA"/>
</dbReference>
<proteinExistence type="predicted"/>
<dbReference type="RefSeq" id="WP_012165524.1">
    <property type="nucleotide sequence ID" value="NC_009925.1"/>
</dbReference>
<name>B0CAS4_ACAM1</name>
<feature type="chain" id="PRO_5002748362" evidence="1">
    <location>
        <begin position="28"/>
        <end position="155"/>
    </location>
</feature>
<keyword evidence="3" id="KW-1185">Reference proteome</keyword>
<dbReference type="HOGENOM" id="CLU_1691639_0_0_3"/>
<dbReference type="Proteomes" id="UP000000268">
    <property type="component" value="Chromosome"/>
</dbReference>
<dbReference type="STRING" id="329726.AM1_5317"/>